<reference evidence="2 3" key="1">
    <citation type="journal article" date="2007" name="Proc. Natl. Acad. Sci. U.S.A.">
        <title>Characterization of a marine gammaproteobacterium capable of aerobic anoxygenic photosynthesis.</title>
        <authorList>
            <person name="Fuchs B.M."/>
            <person name="Spring S."/>
            <person name="Teeling H."/>
            <person name="Quast C."/>
            <person name="Wulf J."/>
            <person name="Schattenhofer M."/>
            <person name="Yan S."/>
            <person name="Ferriera S."/>
            <person name="Johnson J."/>
            <person name="Glockner F.O."/>
            <person name="Amann R."/>
        </authorList>
    </citation>
    <scope>NUCLEOTIDE SEQUENCE [LARGE SCALE GENOMIC DNA]</scope>
    <source>
        <strain evidence="2">KT71</strain>
    </source>
</reference>
<dbReference type="EMBL" id="AAOA02000001">
    <property type="protein sequence ID" value="EAQ97857.1"/>
    <property type="molecule type" value="Genomic_DNA"/>
</dbReference>
<organism evidence="2 3">
    <name type="scientific">Congregibacter litoralis KT71</name>
    <dbReference type="NCBI Taxonomy" id="314285"/>
    <lineage>
        <taxon>Bacteria</taxon>
        <taxon>Pseudomonadati</taxon>
        <taxon>Pseudomonadota</taxon>
        <taxon>Gammaproteobacteria</taxon>
        <taxon>Cellvibrionales</taxon>
        <taxon>Halieaceae</taxon>
        <taxon>Congregibacter</taxon>
    </lineage>
</organism>
<keyword evidence="3" id="KW-1185">Reference proteome</keyword>
<evidence type="ECO:0000256" key="1">
    <source>
        <dbReference type="SAM" id="SignalP"/>
    </source>
</evidence>
<evidence type="ECO:0000313" key="3">
    <source>
        <dbReference type="Proteomes" id="UP000019205"/>
    </source>
</evidence>
<keyword evidence="1" id="KW-0732">Signal</keyword>
<feature type="signal peptide" evidence="1">
    <location>
        <begin position="1"/>
        <end position="20"/>
    </location>
</feature>
<reference evidence="2 3" key="2">
    <citation type="journal article" date="2009" name="PLoS ONE">
        <title>The photosynthetic apparatus and its regulation in the aerobic gammaproteobacterium Congregibacter litoralis gen. nov., sp. nov.</title>
        <authorList>
            <person name="Spring S."/>
            <person name="Lunsdorf H."/>
            <person name="Fuchs B.M."/>
            <person name="Tindall B.J."/>
        </authorList>
    </citation>
    <scope>NUCLEOTIDE SEQUENCE [LARGE SCALE GENOMIC DNA]</scope>
    <source>
        <strain evidence="2">KT71</strain>
    </source>
</reference>
<dbReference type="Proteomes" id="UP000019205">
    <property type="component" value="Chromosome"/>
</dbReference>
<comment type="caution">
    <text evidence="2">The sequence shown here is derived from an EMBL/GenBank/DDBJ whole genome shotgun (WGS) entry which is preliminary data.</text>
</comment>
<accession>A4A862</accession>
<gene>
    <name evidence="2" type="ORF">KT71_14869</name>
</gene>
<evidence type="ECO:0000313" key="2">
    <source>
        <dbReference type="EMBL" id="EAQ97857.1"/>
    </source>
</evidence>
<dbReference type="RefSeq" id="WP_008295408.1">
    <property type="nucleotide sequence ID" value="NZ_CM002299.1"/>
</dbReference>
<dbReference type="HOGENOM" id="CLU_192070_0_0_6"/>
<protein>
    <submittedName>
        <fullName evidence="2">Uncharacterized protein</fullName>
    </submittedName>
</protein>
<sequence length="85" mass="9836">MLRISSLLLFLALAFSPAVKVLSQSQSAIEECKALKERIEDYDDLRKEGGSASQMDRWRRARNELEAEFHDKNCHKISTRLLRTN</sequence>
<feature type="chain" id="PRO_5002665395" evidence="1">
    <location>
        <begin position="21"/>
        <end position="85"/>
    </location>
</feature>
<dbReference type="OrthoDB" id="5739242at2"/>
<name>A4A862_9GAMM</name>
<proteinExistence type="predicted"/>
<dbReference type="AlphaFoldDB" id="A4A862"/>